<dbReference type="RefSeq" id="WP_284339164.1">
    <property type="nucleotide sequence ID" value="NZ_BSNS01000005.1"/>
</dbReference>
<evidence type="ECO:0000313" key="1">
    <source>
        <dbReference type="EMBL" id="GLQ53718.1"/>
    </source>
</evidence>
<dbReference type="PANTHER" id="PTHR38436">
    <property type="entry name" value="POLYKETIDE CYCLASE SNOAL-LIKE DOMAIN"/>
    <property type="match status" value="1"/>
</dbReference>
<sequence length="147" mass="16240">MSTMSQTRHSVQDVVTRQIDALNRHDVETLGATYGAGASVWDPQYPELLKGRDAIVTDYTEFLAGFPDLQVTVKRTVEQGNDYAVEFSMTGTHKGNLITPTGQIPATNKRIEIAGCVMGQIDDEGRIVDERRYFDFAGMLGQLGLLE</sequence>
<dbReference type="SUPFAM" id="SSF54427">
    <property type="entry name" value="NTF2-like"/>
    <property type="match status" value="1"/>
</dbReference>
<dbReference type="Proteomes" id="UP001156691">
    <property type="component" value="Unassembled WGS sequence"/>
</dbReference>
<organism evidence="1 2">
    <name type="scientific">Devosia nitrariae</name>
    <dbReference type="NCBI Taxonomy" id="2071872"/>
    <lineage>
        <taxon>Bacteria</taxon>
        <taxon>Pseudomonadati</taxon>
        <taxon>Pseudomonadota</taxon>
        <taxon>Alphaproteobacteria</taxon>
        <taxon>Hyphomicrobiales</taxon>
        <taxon>Devosiaceae</taxon>
        <taxon>Devosia</taxon>
    </lineage>
</organism>
<dbReference type="Gene3D" id="3.10.450.50">
    <property type="match status" value="1"/>
</dbReference>
<comment type="caution">
    <text evidence="1">The sequence shown here is derived from an EMBL/GenBank/DDBJ whole genome shotgun (WGS) entry which is preliminary data.</text>
</comment>
<dbReference type="InterPro" id="IPR032710">
    <property type="entry name" value="NTF2-like_dom_sf"/>
</dbReference>
<keyword evidence="2" id="KW-1185">Reference proteome</keyword>
<protein>
    <submittedName>
        <fullName evidence="1">Cyclase</fullName>
    </submittedName>
</protein>
<dbReference type="Pfam" id="PF07366">
    <property type="entry name" value="SnoaL"/>
    <property type="match status" value="1"/>
</dbReference>
<reference evidence="2" key="1">
    <citation type="journal article" date="2019" name="Int. J. Syst. Evol. Microbiol.">
        <title>The Global Catalogue of Microorganisms (GCM) 10K type strain sequencing project: providing services to taxonomists for standard genome sequencing and annotation.</title>
        <authorList>
            <consortium name="The Broad Institute Genomics Platform"/>
            <consortium name="The Broad Institute Genome Sequencing Center for Infectious Disease"/>
            <person name="Wu L."/>
            <person name="Ma J."/>
        </authorList>
    </citation>
    <scope>NUCLEOTIDE SEQUENCE [LARGE SCALE GENOMIC DNA]</scope>
    <source>
        <strain evidence="2">NBRC 112416</strain>
    </source>
</reference>
<accession>A0ABQ5W1J9</accession>
<gene>
    <name evidence="1" type="ORF">GCM10010862_09770</name>
</gene>
<proteinExistence type="predicted"/>
<dbReference type="InterPro" id="IPR009959">
    <property type="entry name" value="Cyclase_SnoaL-like"/>
</dbReference>
<dbReference type="PANTHER" id="PTHR38436:SF1">
    <property type="entry name" value="ESTER CYCLASE"/>
    <property type="match status" value="1"/>
</dbReference>
<name>A0ABQ5W1J9_9HYPH</name>
<dbReference type="EMBL" id="BSNS01000005">
    <property type="protein sequence ID" value="GLQ53718.1"/>
    <property type="molecule type" value="Genomic_DNA"/>
</dbReference>
<evidence type="ECO:0000313" key="2">
    <source>
        <dbReference type="Proteomes" id="UP001156691"/>
    </source>
</evidence>